<organism evidence="1 2">
    <name type="scientific">Sphaerodactylus townsendi</name>
    <dbReference type="NCBI Taxonomy" id="933632"/>
    <lineage>
        <taxon>Eukaryota</taxon>
        <taxon>Metazoa</taxon>
        <taxon>Chordata</taxon>
        <taxon>Craniata</taxon>
        <taxon>Vertebrata</taxon>
        <taxon>Euteleostomi</taxon>
        <taxon>Lepidosauria</taxon>
        <taxon>Squamata</taxon>
        <taxon>Bifurcata</taxon>
        <taxon>Gekkota</taxon>
        <taxon>Sphaerodactylidae</taxon>
        <taxon>Sphaerodactylus</taxon>
    </lineage>
</organism>
<proteinExistence type="predicted"/>
<dbReference type="Proteomes" id="UP000827872">
    <property type="component" value="Linkage Group LG06"/>
</dbReference>
<gene>
    <name evidence="1" type="ORF">K3G42_016245</name>
</gene>
<dbReference type="EMBL" id="CM037619">
    <property type="protein sequence ID" value="KAH8007029.1"/>
    <property type="molecule type" value="Genomic_DNA"/>
</dbReference>
<name>A0ACB8FNU0_9SAUR</name>
<reference evidence="1" key="1">
    <citation type="submission" date="2021-08" db="EMBL/GenBank/DDBJ databases">
        <title>The first chromosome-level gecko genome reveals the dynamic sex chromosomes of Neotropical dwarf geckos (Sphaerodactylidae: Sphaerodactylus).</title>
        <authorList>
            <person name="Pinto B.J."/>
            <person name="Keating S.E."/>
            <person name="Gamble T."/>
        </authorList>
    </citation>
    <scope>NUCLEOTIDE SEQUENCE</scope>
    <source>
        <strain evidence="1">TG3544</strain>
    </source>
</reference>
<accession>A0ACB8FNU0</accession>
<evidence type="ECO:0000313" key="1">
    <source>
        <dbReference type="EMBL" id="KAH8007029.1"/>
    </source>
</evidence>
<keyword evidence="2" id="KW-1185">Reference proteome</keyword>
<comment type="caution">
    <text evidence="1">The sequence shown here is derived from an EMBL/GenBank/DDBJ whole genome shotgun (WGS) entry which is preliminary data.</text>
</comment>
<evidence type="ECO:0000313" key="2">
    <source>
        <dbReference type="Proteomes" id="UP000827872"/>
    </source>
</evidence>
<sequence>MPRLAPVNRTLRAPKPAMSSSGGSCCAIDRGSPAKGRLLVVTHGSAARKSGRNPNGEIHLGDAGMLGAPRSFPVMATAITAIAVITIVITAMPSTTQMQNGLSFGGLQVIYIELYWCHYVVMEGNLFSYTLDPTDRFHDILLDQRNRLRECIKNLREISHRLNKLHRCSLLANLTGSSLSVAGTITAIVGLSLSPVTLGASLLASGVGLGVAAAGGAVTVTSDISVVLANSREVRRVKEIAVTCHSQMREIMNCLEFLHHSQGPTDPILLQAERNASLSLYNSVCFMVFCGSRGFLVPEYTKEVTKVSHVVLKAKVQKLAENLEACVRPMDEICELLENRKALSLKRKTSVLWDIRESASPLKANFFTPAKKFGEQ</sequence>
<protein>
    <submittedName>
        <fullName evidence="1">Uncharacterized protein</fullName>
    </submittedName>
</protein>